<evidence type="ECO:0000313" key="1">
    <source>
        <dbReference type="EMBL" id="KAK9003924.1"/>
    </source>
</evidence>
<keyword evidence="2" id="KW-1185">Reference proteome</keyword>
<organism evidence="1 2">
    <name type="scientific">Hibiscus sabdariffa</name>
    <name type="common">roselle</name>
    <dbReference type="NCBI Taxonomy" id="183260"/>
    <lineage>
        <taxon>Eukaryota</taxon>
        <taxon>Viridiplantae</taxon>
        <taxon>Streptophyta</taxon>
        <taxon>Embryophyta</taxon>
        <taxon>Tracheophyta</taxon>
        <taxon>Spermatophyta</taxon>
        <taxon>Magnoliopsida</taxon>
        <taxon>eudicotyledons</taxon>
        <taxon>Gunneridae</taxon>
        <taxon>Pentapetalae</taxon>
        <taxon>rosids</taxon>
        <taxon>malvids</taxon>
        <taxon>Malvales</taxon>
        <taxon>Malvaceae</taxon>
        <taxon>Malvoideae</taxon>
        <taxon>Hibiscus</taxon>
    </lineage>
</organism>
<proteinExistence type="predicted"/>
<evidence type="ECO:0000313" key="2">
    <source>
        <dbReference type="Proteomes" id="UP001396334"/>
    </source>
</evidence>
<comment type="caution">
    <text evidence="1">The sequence shown here is derived from an EMBL/GenBank/DDBJ whole genome shotgun (WGS) entry which is preliminary data.</text>
</comment>
<dbReference type="EMBL" id="JBBPBN010000032">
    <property type="protein sequence ID" value="KAK9003924.1"/>
    <property type="molecule type" value="Genomic_DNA"/>
</dbReference>
<protein>
    <submittedName>
        <fullName evidence="1">Uncharacterized protein</fullName>
    </submittedName>
</protein>
<name>A0ABR2QTQ5_9ROSI</name>
<sequence>MNQSCGIILRDPWRLRQAWLGKQVNRCRLARTGLRRKRCCSTSGRMASNMSSQHWCTRGQLKEKEKIAPIPAYTWTLKPAVSAQERVPMVAEMP</sequence>
<gene>
    <name evidence="1" type="ORF">V6N11_018818</name>
</gene>
<accession>A0ABR2QTQ5</accession>
<dbReference type="Proteomes" id="UP001396334">
    <property type="component" value="Unassembled WGS sequence"/>
</dbReference>
<reference evidence="1 2" key="1">
    <citation type="journal article" date="2024" name="G3 (Bethesda)">
        <title>Genome assembly of Hibiscus sabdariffa L. provides insights into metabolisms of medicinal natural products.</title>
        <authorList>
            <person name="Kim T."/>
        </authorList>
    </citation>
    <scope>NUCLEOTIDE SEQUENCE [LARGE SCALE GENOMIC DNA]</scope>
    <source>
        <strain evidence="1">TK-2024</strain>
        <tissue evidence="1">Old leaves</tissue>
    </source>
</reference>